<dbReference type="InterPro" id="IPR036291">
    <property type="entry name" value="NAD(P)-bd_dom_sf"/>
</dbReference>
<dbReference type="Gene3D" id="3.40.50.720">
    <property type="entry name" value="NAD(P)-binding Rossmann-like Domain"/>
    <property type="match status" value="1"/>
</dbReference>
<proteinExistence type="inferred from homology"/>
<comment type="similarity">
    <text evidence="1">Belongs to the short-chain dehydrogenases/reductases (SDR) family.</text>
</comment>
<keyword evidence="4" id="KW-1185">Reference proteome</keyword>
<dbReference type="Pfam" id="PF13561">
    <property type="entry name" value="adh_short_C2"/>
    <property type="match status" value="1"/>
</dbReference>
<evidence type="ECO:0000313" key="3">
    <source>
        <dbReference type="EMBL" id="MCU6798223.1"/>
    </source>
</evidence>
<dbReference type="PANTHER" id="PTHR42760">
    <property type="entry name" value="SHORT-CHAIN DEHYDROGENASES/REDUCTASES FAMILY MEMBER"/>
    <property type="match status" value="1"/>
</dbReference>
<evidence type="ECO:0000313" key="4">
    <source>
        <dbReference type="Proteomes" id="UP001652445"/>
    </source>
</evidence>
<dbReference type="Proteomes" id="UP001652445">
    <property type="component" value="Unassembled WGS sequence"/>
</dbReference>
<dbReference type="PROSITE" id="PS00061">
    <property type="entry name" value="ADH_SHORT"/>
    <property type="match status" value="1"/>
</dbReference>
<dbReference type="CDD" id="cd05233">
    <property type="entry name" value="SDR_c"/>
    <property type="match status" value="1"/>
</dbReference>
<keyword evidence="2" id="KW-0560">Oxidoreductase</keyword>
<comment type="caution">
    <text evidence="3">The sequence shown here is derived from an EMBL/GenBank/DDBJ whole genome shotgun (WGS) entry which is preliminary data.</text>
</comment>
<gene>
    <name evidence="3" type="ORF">OB236_39460</name>
</gene>
<dbReference type="EMBL" id="JAOQIO010000125">
    <property type="protein sequence ID" value="MCU6798223.1"/>
    <property type="molecule type" value="Genomic_DNA"/>
</dbReference>
<protein>
    <submittedName>
        <fullName evidence="3">SDR family oxidoreductase</fullName>
    </submittedName>
</protein>
<name>A0ABT2UU76_9BACL</name>
<dbReference type="InterPro" id="IPR002347">
    <property type="entry name" value="SDR_fam"/>
</dbReference>
<reference evidence="3 4" key="1">
    <citation type="submission" date="2022-09" db="EMBL/GenBank/DDBJ databases">
        <authorList>
            <person name="Han X.L."/>
            <person name="Wang Q."/>
            <person name="Lu T."/>
        </authorList>
    </citation>
    <scope>NUCLEOTIDE SEQUENCE [LARGE SCALE GENOMIC DNA]</scope>
    <source>
        <strain evidence="3 4">WQ 127069</strain>
    </source>
</reference>
<organism evidence="3 4">
    <name type="scientific">Paenibacillus baimaensis</name>
    <dbReference type="NCBI Taxonomy" id="2982185"/>
    <lineage>
        <taxon>Bacteria</taxon>
        <taxon>Bacillati</taxon>
        <taxon>Bacillota</taxon>
        <taxon>Bacilli</taxon>
        <taxon>Bacillales</taxon>
        <taxon>Paenibacillaceae</taxon>
        <taxon>Paenibacillus</taxon>
    </lineage>
</organism>
<dbReference type="PRINTS" id="PR00080">
    <property type="entry name" value="SDRFAMILY"/>
</dbReference>
<dbReference type="SUPFAM" id="SSF51735">
    <property type="entry name" value="NAD(P)-binding Rossmann-fold domains"/>
    <property type="match status" value="1"/>
</dbReference>
<dbReference type="InterPro" id="IPR020904">
    <property type="entry name" value="Sc_DH/Rdtase_CS"/>
</dbReference>
<sequence length="249" mass="27078">MSKFENQVVVITGAGGGIGRVLAVSYATENAQVVLIDKDEHKLAETSELLRQSGFEPYAIQLELSDGKAIAPVFQQIEARFGRIDILINNAGLGITKSPYELDMDEWDYVMNTNLRGCFLCSREAAKVMKKQGRGSIVHISSTRSTMSEANTEAYAASKGGIDALTHALAVSLGPDGIQVNAINPGWIETGDYSSLRTKDHEQHPAQRVGKPQDIARACLYLTDPENDFVTGTNLTVDGGMTKKMIYVH</sequence>
<dbReference type="RefSeq" id="WP_262688922.1">
    <property type="nucleotide sequence ID" value="NZ_JAOQIO010000125.1"/>
</dbReference>
<evidence type="ECO:0000256" key="1">
    <source>
        <dbReference type="ARBA" id="ARBA00006484"/>
    </source>
</evidence>
<evidence type="ECO:0000256" key="2">
    <source>
        <dbReference type="ARBA" id="ARBA00023002"/>
    </source>
</evidence>
<dbReference type="PANTHER" id="PTHR42760:SF115">
    <property type="entry name" value="3-OXOACYL-[ACYL-CARRIER-PROTEIN] REDUCTASE FABG"/>
    <property type="match status" value="1"/>
</dbReference>
<accession>A0ABT2UU76</accession>
<dbReference type="PRINTS" id="PR00081">
    <property type="entry name" value="GDHRDH"/>
</dbReference>